<organism evidence="2 3">
    <name type="scientific">Thermocladium modestius</name>
    <dbReference type="NCBI Taxonomy" id="62609"/>
    <lineage>
        <taxon>Archaea</taxon>
        <taxon>Thermoproteota</taxon>
        <taxon>Thermoprotei</taxon>
        <taxon>Thermoproteales</taxon>
        <taxon>Thermoproteaceae</taxon>
        <taxon>Thermocladium</taxon>
    </lineage>
</organism>
<dbReference type="Proteomes" id="UP000610960">
    <property type="component" value="Unassembled WGS sequence"/>
</dbReference>
<protein>
    <submittedName>
        <fullName evidence="2">Uncharacterized protein</fullName>
    </submittedName>
</protein>
<proteinExistence type="predicted"/>
<feature type="transmembrane region" description="Helical" evidence="1">
    <location>
        <begin position="12"/>
        <end position="36"/>
    </location>
</feature>
<accession>A0A830GRL4</accession>
<keyword evidence="1" id="KW-1133">Transmembrane helix</keyword>
<reference evidence="2" key="2">
    <citation type="submission" date="2020-09" db="EMBL/GenBank/DDBJ databases">
        <authorList>
            <person name="Sun Q."/>
            <person name="Ohkuma M."/>
        </authorList>
    </citation>
    <scope>NUCLEOTIDE SEQUENCE</scope>
    <source>
        <strain evidence="2">JCM 10088</strain>
    </source>
</reference>
<name>A0A830GRL4_9CREN</name>
<comment type="caution">
    <text evidence="2">The sequence shown here is derived from an EMBL/GenBank/DDBJ whole genome shotgun (WGS) entry which is preliminary data.</text>
</comment>
<evidence type="ECO:0000313" key="2">
    <source>
        <dbReference type="EMBL" id="GGP19079.1"/>
    </source>
</evidence>
<dbReference type="AlphaFoldDB" id="A0A830GRL4"/>
<sequence length="301" mass="31791">MHAPHRCARGVAGIIVIVLAIAVGVIIISTVLAVYVEMNPRSVHPSTTPTVVYTPYNATGPSLTSLFNIEPRQLTTQLRLTQVPSSLVRNIPGRELVAFQLPPGYPYNYSVVMVGGGWVAVYLVGSSGDKLFYETEHPFKTAVLSRVYSNKSGAEGLGLVVIKLYRASVPGPQGSTITIYPSEDSYEALWYVGGALVVNTTAAGWFYVDYGNEVVGAVPDGGSWNGARWADCTSDAPGVVNGVGTAAAYTVTHGGYALDDCPVTDVIANWPFVGVDAWGHILLPTSFPGSKSIALACGCYG</sequence>
<keyword evidence="3" id="KW-1185">Reference proteome</keyword>
<keyword evidence="1" id="KW-0472">Membrane</keyword>
<dbReference type="EMBL" id="BMNL01000001">
    <property type="protein sequence ID" value="GGP19079.1"/>
    <property type="molecule type" value="Genomic_DNA"/>
</dbReference>
<evidence type="ECO:0000256" key="1">
    <source>
        <dbReference type="SAM" id="Phobius"/>
    </source>
</evidence>
<evidence type="ECO:0000313" key="3">
    <source>
        <dbReference type="Proteomes" id="UP000610960"/>
    </source>
</evidence>
<reference evidence="2" key="1">
    <citation type="journal article" date="2014" name="Int. J. Syst. Evol. Microbiol.">
        <title>Complete genome sequence of Corynebacterium casei LMG S-19264T (=DSM 44701T), isolated from a smear-ripened cheese.</title>
        <authorList>
            <consortium name="US DOE Joint Genome Institute (JGI-PGF)"/>
            <person name="Walter F."/>
            <person name="Albersmeier A."/>
            <person name="Kalinowski J."/>
            <person name="Ruckert C."/>
        </authorList>
    </citation>
    <scope>NUCLEOTIDE SEQUENCE</scope>
    <source>
        <strain evidence="2">JCM 10088</strain>
    </source>
</reference>
<gene>
    <name evidence="2" type="ORF">GCM10007981_01310</name>
</gene>
<keyword evidence="1" id="KW-0812">Transmembrane</keyword>